<proteinExistence type="predicted"/>
<name>A0AAW1Q7N2_9CHLO</name>
<dbReference type="AlphaFoldDB" id="A0AAW1Q7N2"/>
<comment type="caution">
    <text evidence="2">The sequence shown here is derived from an EMBL/GenBank/DDBJ whole genome shotgun (WGS) entry which is preliminary data.</text>
</comment>
<organism evidence="2 3">
    <name type="scientific">[Myrmecia] bisecta</name>
    <dbReference type="NCBI Taxonomy" id="41462"/>
    <lineage>
        <taxon>Eukaryota</taxon>
        <taxon>Viridiplantae</taxon>
        <taxon>Chlorophyta</taxon>
        <taxon>core chlorophytes</taxon>
        <taxon>Trebouxiophyceae</taxon>
        <taxon>Trebouxiales</taxon>
        <taxon>Trebouxiaceae</taxon>
        <taxon>Myrmecia</taxon>
    </lineage>
</organism>
<sequence>MNTASLAHRGVPAARLGVDKDSSLLHPGSNSRHTATLAKTWVQAALIFACILLISLFYQVDYRATRPPPAAVEVTSAPVTPVNPHGPVLVSYSYFEKDEIQRANMEFFLSVGMGIASTFKAPVDTDFVVVISGDLCSPCKVLLPAVKDDKLAAEMPQLTAAWSTEGLALLQRVQNEGMDFAAHNVTIEWLRLAGTYSKYRYFVFLNSSVRGPFYASYMPQDWQWTRAYTDRLTGNVKVVSSSLTCLPPLDDGGFGPKVESWAFALDPEGLDLLANAGVFYLRTCKLCADGVVVMGEYGLSNVLLNHGYNIATLMSKYSISTDWRNEKHWHCNNNVHPSRHGTYDGISMHPFETVFIKASWHVGEPHLSHYTNWFLGHAEGNANTGGSFYEPMYRYAISPEAQNPNNAEACFRVLG</sequence>
<protein>
    <submittedName>
        <fullName evidence="2">Uncharacterized protein</fullName>
    </submittedName>
</protein>
<dbReference type="EMBL" id="JALJOR010000004">
    <property type="protein sequence ID" value="KAK9818280.1"/>
    <property type="molecule type" value="Genomic_DNA"/>
</dbReference>
<evidence type="ECO:0000313" key="2">
    <source>
        <dbReference type="EMBL" id="KAK9818280.1"/>
    </source>
</evidence>
<gene>
    <name evidence="2" type="ORF">WJX72_010022</name>
</gene>
<accession>A0AAW1Q7N2</accession>
<keyword evidence="1" id="KW-0812">Transmembrane</keyword>
<reference evidence="2 3" key="1">
    <citation type="journal article" date="2024" name="Nat. Commun.">
        <title>Phylogenomics reveals the evolutionary origins of lichenization in chlorophyte algae.</title>
        <authorList>
            <person name="Puginier C."/>
            <person name="Libourel C."/>
            <person name="Otte J."/>
            <person name="Skaloud P."/>
            <person name="Haon M."/>
            <person name="Grisel S."/>
            <person name="Petersen M."/>
            <person name="Berrin J.G."/>
            <person name="Delaux P.M."/>
            <person name="Dal Grande F."/>
            <person name="Keller J."/>
        </authorList>
    </citation>
    <scope>NUCLEOTIDE SEQUENCE [LARGE SCALE GENOMIC DNA]</scope>
    <source>
        <strain evidence="2 3">SAG 2043</strain>
    </source>
</reference>
<evidence type="ECO:0000313" key="3">
    <source>
        <dbReference type="Proteomes" id="UP001489004"/>
    </source>
</evidence>
<dbReference type="Proteomes" id="UP001489004">
    <property type="component" value="Unassembled WGS sequence"/>
</dbReference>
<keyword evidence="3" id="KW-1185">Reference proteome</keyword>
<evidence type="ECO:0000256" key="1">
    <source>
        <dbReference type="SAM" id="Phobius"/>
    </source>
</evidence>
<keyword evidence="1" id="KW-1133">Transmembrane helix</keyword>
<keyword evidence="1" id="KW-0472">Membrane</keyword>
<feature type="transmembrane region" description="Helical" evidence="1">
    <location>
        <begin position="40"/>
        <end position="58"/>
    </location>
</feature>